<proteinExistence type="predicted"/>
<dbReference type="EMBL" id="JACOMF010000002">
    <property type="protein sequence ID" value="MBC4014060.1"/>
    <property type="molecule type" value="Genomic_DNA"/>
</dbReference>
<dbReference type="PANTHER" id="PTHR12631">
    <property type="entry name" value="ALPHA-L-IDURONIDASE"/>
    <property type="match status" value="1"/>
</dbReference>
<dbReference type="PANTHER" id="PTHR12631:SF10">
    <property type="entry name" value="BETA-XYLOSIDASE-LIKE PROTEIN-RELATED"/>
    <property type="match status" value="1"/>
</dbReference>
<gene>
    <name evidence="1" type="ORF">H7965_01890</name>
</gene>
<reference evidence="1" key="1">
    <citation type="submission" date="2020-08" db="EMBL/GenBank/DDBJ databases">
        <authorList>
            <person name="Hu Y."/>
            <person name="Nguyen S.V."/>
            <person name="Li F."/>
            <person name="Fanning S."/>
        </authorList>
    </citation>
    <scope>NUCLEOTIDE SEQUENCE</scope>
    <source>
        <strain evidence="1">SYSU D8009</strain>
    </source>
</reference>
<keyword evidence="2" id="KW-1185">Reference proteome</keyword>
<comment type="caution">
    <text evidence="1">The sequence shown here is derived from an EMBL/GenBank/DDBJ whole genome shotgun (WGS) entry which is preliminary data.</text>
</comment>
<evidence type="ECO:0000313" key="2">
    <source>
        <dbReference type="Proteomes" id="UP000600101"/>
    </source>
</evidence>
<dbReference type="InterPro" id="IPR017853">
    <property type="entry name" value="GH"/>
</dbReference>
<dbReference type="Proteomes" id="UP000600101">
    <property type="component" value="Unassembled WGS sequence"/>
</dbReference>
<dbReference type="Gene3D" id="3.20.20.80">
    <property type="entry name" value="Glycosidases"/>
    <property type="match status" value="1"/>
</dbReference>
<keyword evidence="1" id="KW-0378">Hydrolase</keyword>
<dbReference type="InterPro" id="IPR001360">
    <property type="entry name" value="Glyco_hydro_1"/>
</dbReference>
<protein>
    <submittedName>
        <fullName evidence="1">Glycoside hydrolase family 1 protein</fullName>
    </submittedName>
</protein>
<name>A0A9X0QUJ5_9PROT</name>
<evidence type="ECO:0000313" key="1">
    <source>
        <dbReference type="EMBL" id="MBC4014060.1"/>
    </source>
</evidence>
<dbReference type="Pfam" id="PF00232">
    <property type="entry name" value="Glyco_hydro_1"/>
    <property type="match status" value="1"/>
</dbReference>
<organism evidence="1 2">
    <name type="scientific">Siccirubricoccus deserti</name>
    <dbReference type="NCBI Taxonomy" id="2013562"/>
    <lineage>
        <taxon>Bacteria</taxon>
        <taxon>Pseudomonadati</taxon>
        <taxon>Pseudomonadota</taxon>
        <taxon>Alphaproteobacteria</taxon>
        <taxon>Acetobacterales</taxon>
        <taxon>Roseomonadaceae</taxon>
        <taxon>Siccirubricoccus</taxon>
    </lineage>
</organism>
<dbReference type="SUPFAM" id="SSF51445">
    <property type="entry name" value="(Trans)glycosidases"/>
    <property type="match status" value="1"/>
</dbReference>
<dbReference type="AlphaFoldDB" id="A0A9X0QUJ5"/>
<dbReference type="GO" id="GO:0004553">
    <property type="term" value="F:hydrolase activity, hydrolyzing O-glycosyl compounds"/>
    <property type="evidence" value="ECO:0007669"/>
    <property type="project" value="InterPro"/>
</dbReference>
<dbReference type="InterPro" id="IPR051923">
    <property type="entry name" value="Glycosyl_Hydrolase_39"/>
</dbReference>
<dbReference type="GO" id="GO:0005975">
    <property type="term" value="P:carbohydrate metabolic process"/>
    <property type="evidence" value="ECO:0007669"/>
    <property type="project" value="InterPro"/>
</dbReference>
<sequence length="425" mass="49514">MTYFLFATGIENSNPTIEGGRIRRDQMEECNHYARWREDLALVAETGCNFLRIGPPLHRTFLGPGRYDWEYADQVFPELCRLKIIPIVDLCHFGVPDWIGDFQNPDFPALFADYARAFARRYPWVQLYTPVNEMFITAVFSARYGWWNEQLSSDRSFVTALKHVVRANVLAMKAILEVRPDALFIQSESSEYFHADCPGAIGPAEVKNAERFLSLDLNYGRRVDSGMYDYLRDNGMTREEYQFFLDHQLKRWCIMGNDYYVTNEHLVSADGQTRWAGEVFGYATITRQYYDRYRLPVMHTETNLKEGPDGDEAVRWLWKQWANVLRVRNDGVPIVGFTWYSLVDQVDWDTALRDRNGRANPLGLYDLDRKPRRVGLAYRKLISDWRDVLPAQSLCLQVPVRMLTERDGWPAGEGRDPTPPRPPVY</sequence>
<dbReference type="RefSeq" id="WP_186768840.1">
    <property type="nucleotide sequence ID" value="NZ_JACOMF010000002.1"/>
</dbReference>
<accession>A0A9X0QUJ5</accession>